<name>X1S7I9_9ZZZZ</name>
<proteinExistence type="predicted"/>
<evidence type="ECO:0000313" key="1">
    <source>
        <dbReference type="EMBL" id="GAI71415.1"/>
    </source>
</evidence>
<protein>
    <submittedName>
        <fullName evidence="1">Uncharacterized protein</fullName>
    </submittedName>
</protein>
<feature type="non-terminal residue" evidence="1">
    <location>
        <position position="45"/>
    </location>
</feature>
<reference evidence="1" key="1">
    <citation type="journal article" date="2014" name="Front. Microbiol.">
        <title>High frequency of phylogenetically diverse reductive dehalogenase-homologous genes in deep subseafloor sedimentary metagenomes.</title>
        <authorList>
            <person name="Kawai M."/>
            <person name="Futagami T."/>
            <person name="Toyoda A."/>
            <person name="Takaki Y."/>
            <person name="Nishi S."/>
            <person name="Hori S."/>
            <person name="Arai W."/>
            <person name="Tsubouchi T."/>
            <person name="Morono Y."/>
            <person name="Uchiyama I."/>
            <person name="Ito T."/>
            <person name="Fujiyama A."/>
            <person name="Inagaki F."/>
            <person name="Takami H."/>
        </authorList>
    </citation>
    <scope>NUCLEOTIDE SEQUENCE</scope>
    <source>
        <strain evidence="1">Expedition CK06-06</strain>
    </source>
</reference>
<gene>
    <name evidence="1" type="ORF">S06H3_66814</name>
</gene>
<dbReference type="AlphaFoldDB" id="X1S7I9"/>
<dbReference type="EMBL" id="BARV01045786">
    <property type="protein sequence ID" value="GAI71415.1"/>
    <property type="molecule type" value="Genomic_DNA"/>
</dbReference>
<accession>X1S7I9</accession>
<feature type="non-terminal residue" evidence="1">
    <location>
        <position position="1"/>
    </location>
</feature>
<sequence length="45" mass="5152">TLIMKTDIWNLGRPLDACLVLIDNHTPKQNSLEKRKGILFKAFAQ</sequence>
<organism evidence="1">
    <name type="scientific">marine sediment metagenome</name>
    <dbReference type="NCBI Taxonomy" id="412755"/>
    <lineage>
        <taxon>unclassified sequences</taxon>
        <taxon>metagenomes</taxon>
        <taxon>ecological metagenomes</taxon>
    </lineage>
</organism>
<comment type="caution">
    <text evidence="1">The sequence shown here is derived from an EMBL/GenBank/DDBJ whole genome shotgun (WGS) entry which is preliminary data.</text>
</comment>